<evidence type="ECO:0000256" key="3">
    <source>
        <dbReference type="SAM" id="Phobius"/>
    </source>
</evidence>
<dbReference type="PANTHER" id="PTHR48104">
    <property type="entry name" value="METACASPASE-4"/>
    <property type="match status" value="1"/>
</dbReference>
<reference evidence="6" key="1">
    <citation type="journal article" date="2017" name="Nat. Ecol. Evol.">
        <title>Genome expansion and lineage-specific genetic innovations in the forest pathogenic fungi Armillaria.</title>
        <authorList>
            <person name="Sipos G."/>
            <person name="Prasanna A.N."/>
            <person name="Walter M.C."/>
            <person name="O'Connor E."/>
            <person name="Balint B."/>
            <person name="Krizsan K."/>
            <person name="Kiss B."/>
            <person name="Hess J."/>
            <person name="Varga T."/>
            <person name="Slot J."/>
            <person name="Riley R."/>
            <person name="Boka B."/>
            <person name="Rigling D."/>
            <person name="Barry K."/>
            <person name="Lee J."/>
            <person name="Mihaltcheva S."/>
            <person name="LaButti K."/>
            <person name="Lipzen A."/>
            <person name="Waldron R."/>
            <person name="Moloney N.M."/>
            <person name="Sperisen C."/>
            <person name="Kredics L."/>
            <person name="Vagvoelgyi C."/>
            <person name="Patrignani A."/>
            <person name="Fitzpatrick D."/>
            <person name="Nagy I."/>
            <person name="Doyle S."/>
            <person name="Anderson J.B."/>
            <person name="Grigoriev I.V."/>
            <person name="Gueldener U."/>
            <person name="Muensterkoetter M."/>
            <person name="Nagy L.G."/>
        </authorList>
    </citation>
    <scope>NUCLEOTIDE SEQUENCE [LARGE SCALE GENOMIC DNA]</scope>
    <source>
        <strain evidence="6">28-4</strain>
    </source>
</reference>
<keyword evidence="3" id="KW-0812">Transmembrane</keyword>
<evidence type="ECO:0000256" key="1">
    <source>
        <dbReference type="ARBA" id="ARBA00009005"/>
    </source>
</evidence>
<evidence type="ECO:0000313" key="5">
    <source>
        <dbReference type="EMBL" id="PBK76067.1"/>
    </source>
</evidence>
<dbReference type="GO" id="GO:0006508">
    <property type="term" value="P:proteolysis"/>
    <property type="evidence" value="ECO:0007669"/>
    <property type="project" value="InterPro"/>
</dbReference>
<name>A0A2H3CH09_9AGAR</name>
<comment type="similarity">
    <text evidence="1">Belongs to the peptidase C14B family.</text>
</comment>
<evidence type="ECO:0000313" key="6">
    <source>
        <dbReference type="Proteomes" id="UP000218334"/>
    </source>
</evidence>
<organism evidence="5 6">
    <name type="scientific">Armillaria solidipes</name>
    <dbReference type="NCBI Taxonomy" id="1076256"/>
    <lineage>
        <taxon>Eukaryota</taxon>
        <taxon>Fungi</taxon>
        <taxon>Dikarya</taxon>
        <taxon>Basidiomycota</taxon>
        <taxon>Agaricomycotina</taxon>
        <taxon>Agaricomycetes</taxon>
        <taxon>Agaricomycetidae</taxon>
        <taxon>Agaricales</taxon>
        <taxon>Marasmiineae</taxon>
        <taxon>Physalacriaceae</taxon>
        <taxon>Armillaria</taxon>
    </lineage>
</organism>
<dbReference type="Pfam" id="PF00656">
    <property type="entry name" value="Peptidase_C14"/>
    <property type="match status" value="1"/>
</dbReference>
<keyword evidence="6" id="KW-1185">Reference proteome</keyword>
<dbReference type="EMBL" id="KZ293417">
    <property type="protein sequence ID" value="PBK76067.1"/>
    <property type="molecule type" value="Genomic_DNA"/>
</dbReference>
<dbReference type="GO" id="GO:0005737">
    <property type="term" value="C:cytoplasm"/>
    <property type="evidence" value="ECO:0007669"/>
    <property type="project" value="TreeGrafter"/>
</dbReference>
<dbReference type="PANTHER" id="PTHR48104:SF30">
    <property type="entry name" value="METACASPASE-1"/>
    <property type="match status" value="1"/>
</dbReference>
<dbReference type="Gene3D" id="3.40.50.1460">
    <property type="match status" value="1"/>
</dbReference>
<dbReference type="InterPro" id="IPR050452">
    <property type="entry name" value="Metacaspase"/>
</dbReference>
<dbReference type="InterPro" id="IPR011600">
    <property type="entry name" value="Pept_C14_caspase"/>
</dbReference>
<dbReference type="GO" id="GO:0004197">
    <property type="term" value="F:cysteine-type endopeptidase activity"/>
    <property type="evidence" value="ECO:0007669"/>
    <property type="project" value="InterPro"/>
</dbReference>
<evidence type="ECO:0000256" key="2">
    <source>
        <dbReference type="SAM" id="MobiDB-lite"/>
    </source>
</evidence>
<gene>
    <name evidence="5" type="ORF">ARMSODRAFT_950443</name>
</gene>
<sequence length="843" mass="93105">MVVDDSLGTKLVDRNTNHELRNSKTRDTLAAKQKISEEYVSASSIFALVIGVNTYEGEKYKEFQLTGAVRDADDFQQYLLDDLRVPREHITSLRDKEATRTAIIQGFRDLGSDQRIVRDQAIIIIYFAGHGATADKPKEWSEWISADNKIELLCPTDMGLPARKRNIIEGIPDRTISQLLAEISNAKGNNITLILDCCHSAGINRGGDDALNMRSRRLLEPPKISPDCDSTILSLAPKSQAVTSGISGTPWDSHILLAACSRVETAKEADGKGLFTHALLNVMRERRVARGELTYTSLMRYLYIPWQQTPHLEGKHIHQSMFSLWNTASPRIACSYEDGQFFLTLHAGSLHGITLGSTFHIYRTEQVSDSVALMTSVAATHVGSFASRLDLQVPNPDLFTQRVWYAQLVTLSGTNFTINCNNSSFLTRVLSGNSRPELLLTVGEVTNPEEADLCLTVKEKGDQKLVFFDRGGRNLSLSAKSTGLPSRLPNICSNINDISRLRNIINHYAHFTSHLATSSPCPITEFVSIKMTRLDGSTKQPIDPDLLSGEDNKPIQISVDKTLRKSPHRYGFTIDNVSDVDLYVYLFYFDASSLEIDAWYGARTSTCDKEERDRKVDPCLRAGDTLCLGYGSAGMNPIEFNMPKHQDIDVCFFQIFVSMNTVDLGSLSQKSLLELLQTNRGAAQVESPSPPPPVLDNRWASRTIPVIQVLESPSVKARDPSSSDSGTGHAASSSSPSPLLSSPSVSELLSEGTTSTHPPESPVPFQEDPREPMQRTQWLLACMQTLRDHLPPRKSKDDSRTVDVKSNGTVLSRLTGNFGAVASGLVLISIFYAVICVARGFYT</sequence>
<dbReference type="Proteomes" id="UP000218334">
    <property type="component" value="Unassembled WGS sequence"/>
</dbReference>
<feature type="domain" description="Peptidase C14 caspase" evidence="4">
    <location>
        <begin position="46"/>
        <end position="298"/>
    </location>
</feature>
<keyword evidence="3" id="KW-0472">Membrane</keyword>
<keyword evidence="3" id="KW-1133">Transmembrane helix</keyword>
<dbReference type="AlphaFoldDB" id="A0A2H3CH09"/>
<evidence type="ECO:0000259" key="4">
    <source>
        <dbReference type="Pfam" id="PF00656"/>
    </source>
</evidence>
<protein>
    <recommendedName>
        <fullName evidence="4">Peptidase C14 caspase domain-containing protein</fullName>
    </recommendedName>
</protein>
<feature type="transmembrane region" description="Helical" evidence="3">
    <location>
        <begin position="818"/>
        <end position="842"/>
    </location>
</feature>
<feature type="region of interest" description="Disordered" evidence="2">
    <location>
        <begin position="710"/>
        <end position="772"/>
    </location>
</feature>
<feature type="compositionally biased region" description="Low complexity" evidence="2">
    <location>
        <begin position="722"/>
        <end position="750"/>
    </location>
</feature>
<accession>A0A2H3CH09</accession>
<proteinExistence type="inferred from homology"/>